<evidence type="ECO:0000313" key="3">
    <source>
        <dbReference type="Proteomes" id="UP000064912"/>
    </source>
</evidence>
<sequence>MQTRPRPSRPRLALLVGIGVWPIITTLLYLIRPVSQGWPVWLTTLALTPAMVIIMVWGLLPAIHRYFGKFLIRG</sequence>
<keyword evidence="1" id="KW-0812">Transmembrane</keyword>
<dbReference type="AlphaFoldDB" id="A0A0D6B4H5"/>
<keyword evidence="1" id="KW-0472">Membrane</keyword>
<dbReference type="KEGG" id="rsu:NHU_02545"/>
<feature type="transmembrane region" description="Helical" evidence="1">
    <location>
        <begin position="38"/>
        <end position="60"/>
    </location>
</feature>
<evidence type="ECO:0000313" key="2">
    <source>
        <dbReference type="EMBL" id="BAQ69695.1"/>
    </source>
</evidence>
<dbReference type="Proteomes" id="UP000064912">
    <property type="component" value="Chromosome"/>
</dbReference>
<proteinExistence type="predicted"/>
<organism evidence="2 3">
    <name type="scientific">Rhodovulum sulfidophilum</name>
    <name type="common">Rhodobacter sulfidophilus</name>
    <dbReference type="NCBI Taxonomy" id="35806"/>
    <lineage>
        <taxon>Bacteria</taxon>
        <taxon>Pseudomonadati</taxon>
        <taxon>Pseudomonadota</taxon>
        <taxon>Alphaproteobacteria</taxon>
        <taxon>Rhodobacterales</taxon>
        <taxon>Paracoccaceae</taxon>
        <taxon>Rhodovulum</taxon>
    </lineage>
</organism>
<protein>
    <submittedName>
        <fullName evidence="2">Uncharacterized protein</fullName>
    </submittedName>
</protein>
<gene>
    <name evidence="2" type="ORF">NHU_02545</name>
</gene>
<keyword evidence="1" id="KW-1133">Transmembrane helix</keyword>
<feature type="transmembrane region" description="Helical" evidence="1">
    <location>
        <begin position="12"/>
        <end position="32"/>
    </location>
</feature>
<name>A0A0D6B4H5_RHOSU</name>
<dbReference type="PATRIC" id="fig|35806.4.peg.2624"/>
<dbReference type="EMBL" id="AP014800">
    <property type="protein sequence ID" value="BAQ69695.1"/>
    <property type="molecule type" value="Genomic_DNA"/>
</dbReference>
<evidence type="ECO:0000256" key="1">
    <source>
        <dbReference type="SAM" id="Phobius"/>
    </source>
</evidence>
<reference evidence="2 3" key="1">
    <citation type="submission" date="2015-02" db="EMBL/GenBank/DDBJ databases">
        <title>Genome sequene of Rhodovulum sulfidophilum DSM 2351.</title>
        <authorList>
            <person name="Nagao N."/>
        </authorList>
    </citation>
    <scope>NUCLEOTIDE SEQUENCE [LARGE SCALE GENOMIC DNA]</scope>
    <source>
        <strain evidence="2 3">DSM 2351</strain>
    </source>
</reference>
<accession>A0A0D6B4H5</accession>